<name>A0A3Q9G2K2_STRLT</name>
<keyword evidence="4" id="KW-1185">Reference proteome</keyword>
<evidence type="ECO:0000256" key="1">
    <source>
        <dbReference type="SAM" id="SignalP"/>
    </source>
</evidence>
<dbReference type="InterPro" id="IPR016887">
    <property type="entry name" value="UCP028470_steroid_isom-rel"/>
</dbReference>
<accession>A0A3Q9G2K2</accession>
<dbReference type="RefSeq" id="WP_126917010.1">
    <property type="nucleotide sequence ID" value="NZ_CP034587.1"/>
</dbReference>
<dbReference type="InterPro" id="IPR013543">
    <property type="entry name" value="Ca/CaM-dep_prot_kinase-assoc"/>
</dbReference>
<dbReference type="Proteomes" id="UP000267900">
    <property type="component" value="Chromosome"/>
</dbReference>
<dbReference type="Pfam" id="PF08332">
    <property type="entry name" value="CaMKII_AD"/>
    <property type="match status" value="1"/>
</dbReference>
<keyword evidence="1" id="KW-0732">Signal</keyword>
<organism evidence="3 4">
    <name type="scientific">Streptomyces luteoverticillatus</name>
    <name type="common">Streptoverticillium luteoverticillatus</name>
    <dbReference type="NCBI Taxonomy" id="66425"/>
    <lineage>
        <taxon>Bacteria</taxon>
        <taxon>Bacillati</taxon>
        <taxon>Actinomycetota</taxon>
        <taxon>Actinomycetes</taxon>
        <taxon>Kitasatosporales</taxon>
        <taxon>Streptomycetaceae</taxon>
        <taxon>Streptomyces</taxon>
    </lineage>
</organism>
<dbReference type="GO" id="GO:0005516">
    <property type="term" value="F:calmodulin binding"/>
    <property type="evidence" value="ECO:0007669"/>
    <property type="project" value="InterPro"/>
</dbReference>
<evidence type="ECO:0000313" key="3">
    <source>
        <dbReference type="EMBL" id="AZQ74508.1"/>
    </source>
</evidence>
<dbReference type="NCBIfam" id="TIGR02246">
    <property type="entry name" value="SgcJ/EcaC family oxidoreductase"/>
    <property type="match status" value="1"/>
</dbReference>
<sequence length="161" mass="18089">MGRHTYAAGAAVTTVAVLFAGTGAAQAADHRRQLPSEREIRNLFDRWNAALGTLDANRVADLYAPDAVLLPTVSAEIRKTRAARVDYFKHFLENKPVGRIQERVINILGRTSAIDTGLYQFTLTDKQGHRSKVDARYTFVYKLRGDRWLIINHHSSKLPTE</sequence>
<dbReference type="SUPFAM" id="SSF54427">
    <property type="entry name" value="NTF2-like"/>
    <property type="match status" value="1"/>
</dbReference>
<feature type="domain" description="Calcium/calmodulin-dependent protein kinase II association-domain" evidence="2">
    <location>
        <begin position="37"/>
        <end position="158"/>
    </location>
</feature>
<evidence type="ECO:0000313" key="4">
    <source>
        <dbReference type="Proteomes" id="UP000267900"/>
    </source>
</evidence>
<gene>
    <name evidence="3" type="ORF">EKH77_27795</name>
</gene>
<dbReference type="AlphaFoldDB" id="A0A3Q9G2K2"/>
<feature type="signal peptide" evidence="1">
    <location>
        <begin position="1"/>
        <end position="27"/>
    </location>
</feature>
<feature type="chain" id="PRO_5018770284" evidence="1">
    <location>
        <begin position="28"/>
        <end position="161"/>
    </location>
</feature>
<dbReference type="GO" id="GO:0004683">
    <property type="term" value="F:calcium/calmodulin-dependent protein kinase activity"/>
    <property type="evidence" value="ECO:0007669"/>
    <property type="project" value="InterPro"/>
</dbReference>
<dbReference type="EMBL" id="CP034587">
    <property type="protein sequence ID" value="AZQ74508.1"/>
    <property type="molecule type" value="Genomic_DNA"/>
</dbReference>
<dbReference type="PIRSF" id="PIRSF028470">
    <property type="entry name" value="UCP028470"/>
    <property type="match status" value="1"/>
</dbReference>
<dbReference type="Gene3D" id="3.10.450.50">
    <property type="match status" value="1"/>
</dbReference>
<dbReference type="InterPro" id="IPR011944">
    <property type="entry name" value="Steroid_delta5-4_isomerase"/>
</dbReference>
<reference evidence="3 4" key="1">
    <citation type="submission" date="2018-12" db="EMBL/GenBank/DDBJ databases">
        <title>The whole draft genome of Streptomyce luteoverticillatus CGMCC 15060.</title>
        <authorList>
            <person name="Feng Z."/>
            <person name="Chen G."/>
            <person name="Zhang J."/>
            <person name="Zhu H."/>
            <person name="Yu X."/>
            <person name="Zhang W."/>
            <person name="Zhang X."/>
        </authorList>
    </citation>
    <scope>NUCLEOTIDE SEQUENCE [LARGE SCALE GENOMIC DNA]</scope>
    <source>
        <strain evidence="3 4">CGMCC 15060</strain>
    </source>
</reference>
<dbReference type="OrthoDB" id="953853at2"/>
<proteinExistence type="predicted"/>
<dbReference type="InterPro" id="IPR032710">
    <property type="entry name" value="NTF2-like_dom_sf"/>
</dbReference>
<protein>
    <submittedName>
        <fullName evidence="3">SgcJ/EcaC family oxidoreductase</fullName>
    </submittedName>
</protein>
<evidence type="ECO:0000259" key="2">
    <source>
        <dbReference type="Pfam" id="PF08332"/>
    </source>
</evidence>